<keyword evidence="11" id="KW-1185">Reference proteome</keyword>
<dbReference type="Proteomes" id="UP000595847">
    <property type="component" value="Chromosome"/>
</dbReference>
<evidence type="ECO:0000313" key="10">
    <source>
        <dbReference type="Proteomes" id="UP000595847"/>
    </source>
</evidence>
<dbReference type="GO" id="GO:0005886">
    <property type="term" value="C:plasma membrane"/>
    <property type="evidence" value="ECO:0007669"/>
    <property type="project" value="UniProtKB-SubCell"/>
</dbReference>
<evidence type="ECO:0000256" key="3">
    <source>
        <dbReference type="ARBA" id="ARBA00022692"/>
    </source>
</evidence>
<feature type="transmembrane region" description="Helical" evidence="6">
    <location>
        <begin position="6"/>
        <end position="29"/>
    </location>
</feature>
<dbReference type="RefSeq" id="WP_198828326.1">
    <property type="nucleotide sequence ID" value="NZ_CP066308.1"/>
</dbReference>
<dbReference type="InterPro" id="IPR042094">
    <property type="entry name" value="T2SS_GspF_sf"/>
</dbReference>
<keyword evidence="2" id="KW-1003">Cell membrane</keyword>
<evidence type="ECO:0000313" key="9">
    <source>
        <dbReference type="EMBL" id="QUO41841.1"/>
    </source>
</evidence>
<evidence type="ECO:0000313" key="11">
    <source>
        <dbReference type="Proteomes" id="UP000677234"/>
    </source>
</evidence>
<dbReference type="PANTHER" id="PTHR35007:SF1">
    <property type="entry name" value="PILUS ASSEMBLY PROTEIN"/>
    <property type="match status" value="1"/>
</dbReference>
<protein>
    <submittedName>
        <fullName evidence="8">Type II secretion system F family protein</fullName>
    </submittedName>
</protein>
<keyword evidence="5 6" id="KW-0472">Membrane</keyword>
<dbReference type="InterPro" id="IPR018076">
    <property type="entry name" value="T2SS_GspF_dom"/>
</dbReference>
<feature type="transmembrane region" description="Helical" evidence="6">
    <location>
        <begin position="279"/>
        <end position="299"/>
    </location>
</feature>
<reference evidence="8 10" key="1">
    <citation type="submission" date="2020-12" db="EMBL/GenBank/DDBJ databases">
        <title>strain FJAT-54423T represents a novel species of the genus Brevibacillus.</title>
        <authorList>
            <person name="Tang R."/>
        </authorList>
    </citation>
    <scope>NUCLEOTIDE SEQUENCE [LARGE SCALE GENOMIC DNA]</scope>
    <source>
        <strain evidence="8 10">FJAT-54423</strain>
    </source>
</reference>
<keyword evidence="3 6" id="KW-0812">Transmembrane</keyword>
<proteinExistence type="predicted"/>
<sequence>MLMTYIAVMLSLYVLLRSFIELLYVLIYGEFPQKKGLIRQIERLNHVEASAKKRSGVLSRWLQLGSSSDSKTLDYLLITVSGVLLYLFGLLLFQNQFFAILSGLMGIFVPRTLKKNRQEKLRQIMILQFREAILSIASSLKAGASLQVALLRCQQDLAKQLGHKKERPMLDELEKLNRDIQFGVSLEEALQKFRDAINQEDVTQFVDAALITKSRGGNLAEVIQNTTMMITDKITVQQEIMVATAQKRMEAKMLTFMPLGIVLVIMVLNPGYMEPMYDSWVGSSLMFLAALMLIANYFLGRAITKINI</sequence>
<feature type="domain" description="Type II secretion system protein GspF" evidence="7">
    <location>
        <begin position="135"/>
        <end position="266"/>
    </location>
</feature>
<feature type="transmembrane region" description="Helical" evidence="6">
    <location>
        <begin position="254"/>
        <end position="273"/>
    </location>
</feature>
<evidence type="ECO:0000256" key="6">
    <source>
        <dbReference type="SAM" id="Phobius"/>
    </source>
</evidence>
<accession>A0A7T5ELE1</accession>
<dbReference type="Pfam" id="PF00482">
    <property type="entry name" value="T2SSF"/>
    <property type="match status" value="1"/>
</dbReference>
<evidence type="ECO:0000256" key="5">
    <source>
        <dbReference type="ARBA" id="ARBA00023136"/>
    </source>
</evidence>
<dbReference type="EMBL" id="CP066308">
    <property type="protein sequence ID" value="QQE74756.1"/>
    <property type="molecule type" value="Genomic_DNA"/>
</dbReference>
<evidence type="ECO:0000259" key="7">
    <source>
        <dbReference type="Pfam" id="PF00482"/>
    </source>
</evidence>
<dbReference type="EMBL" id="CP073708">
    <property type="protein sequence ID" value="QUO41841.1"/>
    <property type="molecule type" value="Genomic_DNA"/>
</dbReference>
<evidence type="ECO:0000313" key="8">
    <source>
        <dbReference type="EMBL" id="QQE74756.1"/>
    </source>
</evidence>
<keyword evidence="4 6" id="KW-1133">Transmembrane helix</keyword>
<dbReference type="AlphaFoldDB" id="A0A7T5ELE1"/>
<gene>
    <name evidence="8" type="ORF">JD108_01865</name>
    <name evidence="9" type="ORF">KDJ56_01865</name>
</gene>
<dbReference type="Proteomes" id="UP000677234">
    <property type="component" value="Chromosome"/>
</dbReference>
<evidence type="ECO:0000256" key="2">
    <source>
        <dbReference type="ARBA" id="ARBA00022475"/>
    </source>
</evidence>
<evidence type="ECO:0000256" key="1">
    <source>
        <dbReference type="ARBA" id="ARBA00004651"/>
    </source>
</evidence>
<reference evidence="9" key="2">
    <citation type="submission" date="2021-04" db="EMBL/GenBank/DDBJ databases">
        <title>Brevibacillus composti FJAT-54423, complete genome.</title>
        <authorList>
            <person name="Tang R."/>
        </authorList>
    </citation>
    <scope>NUCLEOTIDE SEQUENCE</scope>
    <source>
        <strain evidence="9">FJAT-54424</strain>
    </source>
</reference>
<dbReference type="KEGG" id="bcop:JD108_01865"/>
<dbReference type="PANTHER" id="PTHR35007">
    <property type="entry name" value="INTEGRAL MEMBRANE PROTEIN-RELATED"/>
    <property type="match status" value="1"/>
</dbReference>
<organism evidence="8 10">
    <name type="scientific">Brevibacillus composti</name>
    <dbReference type="NCBI Taxonomy" id="2796470"/>
    <lineage>
        <taxon>Bacteria</taxon>
        <taxon>Bacillati</taxon>
        <taxon>Bacillota</taxon>
        <taxon>Bacilli</taxon>
        <taxon>Bacillales</taxon>
        <taxon>Paenibacillaceae</taxon>
        <taxon>Brevibacillus</taxon>
    </lineage>
</organism>
<evidence type="ECO:0000256" key="4">
    <source>
        <dbReference type="ARBA" id="ARBA00022989"/>
    </source>
</evidence>
<dbReference type="Gene3D" id="1.20.81.30">
    <property type="entry name" value="Type II secretion system (T2SS), domain F"/>
    <property type="match status" value="1"/>
</dbReference>
<comment type="subcellular location">
    <subcellularLocation>
        <location evidence="1">Cell membrane</location>
        <topology evidence="1">Multi-pass membrane protein</topology>
    </subcellularLocation>
</comment>
<feature type="transmembrane region" description="Helical" evidence="6">
    <location>
        <begin position="73"/>
        <end position="91"/>
    </location>
</feature>
<name>A0A7T5ELE1_9BACL</name>